<accession>A0A9X3S4M3</accession>
<gene>
    <name evidence="2" type="ORF">OM076_10720</name>
</gene>
<evidence type="ECO:0000313" key="2">
    <source>
        <dbReference type="EMBL" id="MDA0160738.1"/>
    </source>
</evidence>
<name>A0A9X3S4M3_9ACTN</name>
<protein>
    <submittedName>
        <fullName evidence="2">Uncharacterized protein</fullName>
    </submittedName>
</protein>
<reference evidence="2" key="1">
    <citation type="submission" date="2022-10" db="EMBL/GenBank/DDBJ databases">
        <title>The WGS of Solirubrobacter ginsenosidimutans DSM 21036.</title>
        <authorList>
            <person name="Jiang Z."/>
        </authorList>
    </citation>
    <scope>NUCLEOTIDE SEQUENCE</scope>
    <source>
        <strain evidence="2">DSM 21036</strain>
    </source>
</reference>
<dbReference type="RefSeq" id="WP_270039748.1">
    <property type="nucleotide sequence ID" value="NZ_JAPDOD010000007.1"/>
</dbReference>
<sequence>MSPLTPTNITRATRRLVAALAGTAMIAAAPAAASAHEPIRLHFEKQCLGTSCTGTLLTPSGKPIPTTTVSASLSPMWVESGVIGFSATETITARNGSFTMNHLGINDLKATPDEISVLGAVVIGSWQGVPLAGATVFIRAYGDPLPSVRGTIWIQPPRNGH</sequence>
<feature type="chain" id="PRO_5040915389" evidence="1">
    <location>
        <begin position="36"/>
        <end position="161"/>
    </location>
</feature>
<dbReference type="AlphaFoldDB" id="A0A9X3S4M3"/>
<comment type="caution">
    <text evidence="2">The sequence shown here is derived from an EMBL/GenBank/DDBJ whole genome shotgun (WGS) entry which is preliminary data.</text>
</comment>
<organism evidence="2 3">
    <name type="scientific">Solirubrobacter ginsenosidimutans</name>
    <dbReference type="NCBI Taxonomy" id="490573"/>
    <lineage>
        <taxon>Bacteria</taxon>
        <taxon>Bacillati</taxon>
        <taxon>Actinomycetota</taxon>
        <taxon>Thermoleophilia</taxon>
        <taxon>Solirubrobacterales</taxon>
        <taxon>Solirubrobacteraceae</taxon>
        <taxon>Solirubrobacter</taxon>
    </lineage>
</organism>
<dbReference type="Proteomes" id="UP001149140">
    <property type="component" value="Unassembled WGS sequence"/>
</dbReference>
<evidence type="ECO:0000313" key="3">
    <source>
        <dbReference type="Proteomes" id="UP001149140"/>
    </source>
</evidence>
<keyword evidence="1" id="KW-0732">Signal</keyword>
<dbReference type="EMBL" id="JAPDOD010000007">
    <property type="protein sequence ID" value="MDA0160738.1"/>
    <property type="molecule type" value="Genomic_DNA"/>
</dbReference>
<proteinExistence type="predicted"/>
<feature type="signal peptide" evidence="1">
    <location>
        <begin position="1"/>
        <end position="35"/>
    </location>
</feature>
<evidence type="ECO:0000256" key="1">
    <source>
        <dbReference type="SAM" id="SignalP"/>
    </source>
</evidence>
<keyword evidence="3" id="KW-1185">Reference proteome</keyword>